<proteinExistence type="predicted"/>
<reference evidence="2 3" key="1">
    <citation type="submission" date="2020-03" db="EMBL/GenBank/DDBJ databases">
        <authorList>
            <person name="Sun Q."/>
        </authorList>
    </citation>
    <scope>NUCLEOTIDE SEQUENCE [LARGE SCALE GENOMIC DNA]</scope>
    <source>
        <strain evidence="2 3">KACC 21451</strain>
    </source>
</reference>
<dbReference type="RefSeq" id="WP_167834046.1">
    <property type="nucleotide sequence ID" value="NZ_JAAVUM010000018.1"/>
</dbReference>
<dbReference type="AlphaFoldDB" id="A0A846TZ51"/>
<organism evidence="2 3">
    <name type="scientific">Mesobacillus selenatarsenatis</name>
    <dbReference type="NCBI Taxonomy" id="388741"/>
    <lineage>
        <taxon>Bacteria</taxon>
        <taxon>Bacillati</taxon>
        <taxon>Bacillota</taxon>
        <taxon>Bacilli</taxon>
        <taxon>Bacillales</taxon>
        <taxon>Bacillaceae</taxon>
        <taxon>Mesobacillus</taxon>
    </lineage>
</organism>
<evidence type="ECO:0000313" key="3">
    <source>
        <dbReference type="Proteomes" id="UP000587942"/>
    </source>
</evidence>
<dbReference type="Pfam" id="PF10057">
    <property type="entry name" value="MpsC"/>
    <property type="match status" value="1"/>
</dbReference>
<dbReference type="InterPro" id="IPR018745">
    <property type="entry name" value="MpsC"/>
</dbReference>
<protein>
    <submittedName>
        <fullName evidence="2">DUF2294 family protein</fullName>
    </submittedName>
</protein>
<dbReference type="EMBL" id="JAAVUM010000018">
    <property type="protein sequence ID" value="NKE07661.1"/>
    <property type="molecule type" value="Genomic_DNA"/>
</dbReference>
<dbReference type="Proteomes" id="UP000587942">
    <property type="component" value="Unassembled WGS sequence"/>
</dbReference>
<sequence length="229" mass="26650">MDLRNKEKDLGSYIGRILREHFGKGPGSVFATIAHPYITVYIKDFLSPMEDKLMTNEQSKYVEKIRDMLMQTLTEEIKAFLKMNLDINLNEFHYDWNLDSHTGMFIGVMESQMDEQECFYRNQDEVHDEIIKVSIKAEKPPGSITSCMLNPRTLVIIRNEILISVEKEMINLGFTEALTLAKRNLEKRLLKQHTPQLETYLEAKVENAFVSWDFELDKSLVVLILKPNS</sequence>
<evidence type="ECO:0000313" key="2">
    <source>
        <dbReference type="EMBL" id="NKE07661.1"/>
    </source>
</evidence>
<name>A0A846TZ51_9BACI</name>
<feature type="domain" description="Na+-translocating membrane potential-generating system MpsC" evidence="1">
    <location>
        <begin position="5"/>
        <end position="110"/>
    </location>
</feature>
<gene>
    <name evidence="2" type="ORF">GWK17_19625</name>
</gene>
<evidence type="ECO:0000259" key="1">
    <source>
        <dbReference type="Pfam" id="PF10057"/>
    </source>
</evidence>
<accession>A0A846TZ51</accession>
<comment type="caution">
    <text evidence="2">The sequence shown here is derived from an EMBL/GenBank/DDBJ whole genome shotgun (WGS) entry which is preliminary data.</text>
</comment>